<dbReference type="InterPro" id="IPR035921">
    <property type="entry name" value="F/V-ATP_Csub_sf"/>
</dbReference>
<evidence type="ECO:0000256" key="4">
    <source>
        <dbReference type="ARBA" id="ARBA00022448"/>
    </source>
</evidence>
<dbReference type="InterPro" id="IPR036121">
    <property type="entry name" value="ATPase_F1/V1/A1_a/bsu_N_sf"/>
</dbReference>
<dbReference type="PANTHER" id="PTHR48082">
    <property type="entry name" value="ATP SYNTHASE SUBUNIT ALPHA, MITOCHONDRIAL"/>
    <property type="match status" value="1"/>
</dbReference>
<accession>A0A2G2XB98</accession>
<reference evidence="10" key="2">
    <citation type="journal article" date="2017" name="J. Anim. Genet.">
        <title>Multiple reference genome sequences of hot pepper reveal the massive evolution of plant disease resistance genes by retroduplication.</title>
        <authorList>
            <person name="Kim S."/>
            <person name="Park J."/>
            <person name="Yeom S.-I."/>
            <person name="Kim Y.-M."/>
            <person name="Seo E."/>
            <person name="Kim K.-T."/>
            <person name="Kim M.-S."/>
            <person name="Lee J.M."/>
            <person name="Cheong K."/>
            <person name="Shin H.-S."/>
            <person name="Kim S.-B."/>
            <person name="Han K."/>
            <person name="Lee J."/>
            <person name="Park M."/>
            <person name="Lee H.-A."/>
            <person name="Lee H.-Y."/>
            <person name="Lee Y."/>
            <person name="Oh S."/>
            <person name="Lee J.H."/>
            <person name="Choi E."/>
            <person name="Choi E."/>
            <person name="Lee S.E."/>
            <person name="Jeon J."/>
            <person name="Kim H."/>
            <person name="Choi G."/>
            <person name="Song H."/>
            <person name="Lee J."/>
            <person name="Lee S.-C."/>
            <person name="Kwon J.-K."/>
            <person name="Lee H.-Y."/>
            <person name="Koo N."/>
            <person name="Hong Y."/>
            <person name="Kim R.W."/>
            <person name="Kang W.-H."/>
            <person name="Huh J.H."/>
            <person name="Kang B.-C."/>
            <person name="Yang T.-J."/>
            <person name="Lee Y.-H."/>
            <person name="Bennetzen J.L."/>
            <person name="Choi D."/>
        </authorList>
    </citation>
    <scope>NUCLEOTIDE SEQUENCE [LARGE SCALE GENOMIC DNA]</scope>
    <source>
        <strain evidence="10">cv. PBC81</strain>
    </source>
</reference>
<dbReference type="InterPro" id="IPR005294">
    <property type="entry name" value="ATP_synth_F1_asu"/>
</dbReference>
<evidence type="ECO:0000259" key="8">
    <source>
        <dbReference type="Pfam" id="PF02874"/>
    </source>
</evidence>
<feature type="signal peptide" evidence="7">
    <location>
        <begin position="1"/>
        <end position="18"/>
    </location>
</feature>
<evidence type="ECO:0000256" key="7">
    <source>
        <dbReference type="SAM" id="SignalP"/>
    </source>
</evidence>
<keyword evidence="4 6" id="KW-0813">Transport</keyword>
<dbReference type="GO" id="GO:0033177">
    <property type="term" value="C:proton-transporting two-sector ATPase complex, proton-transporting domain"/>
    <property type="evidence" value="ECO:0007669"/>
    <property type="project" value="InterPro"/>
</dbReference>
<evidence type="ECO:0000256" key="1">
    <source>
        <dbReference type="ARBA" id="ARBA00004325"/>
    </source>
</evidence>
<comment type="subcellular location">
    <subcellularLocation>
        <location evidence="1">Mitochondrion membrane</location>
    </subcellularLocation>
</comment>
<evidence type="ECO:0000256" key="2">
    <source>
        <dbReference type="ARBA" id="ARBA00006704"/>
    </source>
</evidence>
<keyword evidence="5 6" id="KW-0375">Hydrogen ion transport</keyword>
<feature type="chain" id="PRO_5013948588" evidence="7">
    <location>
        <begin position="19"/>
        <end position="127"/>
    </location>
</feature>
<gene>
    <name evidence="9" type="ORF">CQW23_03262</name>
</gene>
<evidence type="ECO:0000256" key="5">
    <source>
        <dbReference type="ARBA" id="ARBA00022781"/>
    </source>
</evidence>
<comment type="caution">
    <text evidence="9">The sequence shown here is derived from an EMBL/GenBank/DDBJ whole genome shotgun (WGS) entry which is preliminary data.</text>
</comment>
<protein>
    <submittedName>
        <fullName evidence="9">ATP synthase subunit alpha, chloroplastic</fullName>
    </submittedName>
</protein>
<dbReference type="Gene3D" id="1.20.20.10">
    <property type="entry name" value="F1F0 ATP synthase subunit C"/>
    <property type="match status" value="1"/>
</dbReference>
<name>A0A2G2XB98_CAPBA</name>
<keyword evidence="6" id="KW-0406">Ion transport</keyword>
<dbReference type="InterPro" id="IPR004100">
    <property type="entry name" value="ATPase_F1/V1/A1_a/bsu_N"/>
</dbReference>
<keyword evidence="6" id="KW-0446">Lipid-binding</keyword>
<evidence type="ECO:0000256" key="6">
    <source>
        <dbReference type="RuleBase" id="RU004221"/>
    </source>
</evidence>
<evidence type="ECO:0000313" key="9">
    <source>
        <dbReference type="EMBL" id="PHT54776.1"/>
    </source>
</evidence>
<dbReference type="InterPro" id="IPR038662">
    <property type="entry name" value="ATP_synth_F0_csu_sf"/>
</dbReference>
<dbReference type="AlphaFoldDB" id="A0A2G2XB98"/>
<comment type="similarity">
    <text evidence="2 6">Belongs to the ATPase C chain family.</text>
</comment>
<sequence>MNPLIYASSIIAVGLAVGLVSIGPGVGQGTAAGQTIEGIARQLEAEGKIRGELVEFEEGIVGIALNLESNNVGVVQMGDGLLIQEGIYVKATKIIAQIPVSEAYLGRIVSAMDKPINGRGEISASEF</sequence>
<dbReference type="EMBL" id="MLFT02000002">
    <property type="protein sequence ID" value="PHT54776.1"/>
    <property type="molecule type" value="Genomic_DNA"/>
</dbReference>
<feature type="domain" description="ATPase F1/V1/A1 complex alpha/beta subunit N-terminal" evidence="8">
    <location>
        <begin position="38"/>
        <end position="92"/>
    </location>
</feature>
<dbReference type="GO" id="GO:0005524">
    <property type="term" value="F:ATP binding"/>
    <property type="evidence" value="ECO:0007669"/>
    <property type="project" value="TreeGrafter"/>
</dbReference>
<dbReference type="SUPFAM" id="SSF50615">
    <property type="entry name" value="N-terminal domain of alpha and beta subunits of F1 ATP synthase"/>
    <property type="match status" value="1"/>
</dbReference>
<evidence type="ECO:0000313" key="10">
    <source>
        <dbReference type="Proteomes" id="UP000224567"/>
    </source>
</evidence>
<keyword evidence="7" id="KW-0732">Signal</keyword>
<dbReference type="GO" id="GO:0046933">
    <property type="term" value="F:proton-transporting ATP synthase activity, rotational mechanism"/>
    <property type="evidence" value="ECO:0007669"/>
    <property type="project" value="InterPro"/>
</dbReference>
<dbReference type="PRINTS" id="PR00124">
    <property type="entry name" value="ATPASEC"/>
</dbReference>
<reference evidence="9 10" key="1">
    <citation type="journal article" date="2017" name="Genome Biol.">
        <title>New reference genome sequences of hot pepper reveal the massive evolution of plant disease-resistance genes by retroduplication.</title>
        <authorList>
            <person name="Kim S."/>
            <person name="Park J."/>
            <person name="Yeom S.I."/>
            <person name="Kim Y.M."/>
            <person name="Seo E."/>
            <person name="Kim K.T."/>
            <person name="Kim M.S."/>
            <person name="Lee J.M."/>
            <person name="Cheong K."/>
            <person name="Shin H.S."/>
            <person name="Kim S.B."/>
            <person name="Han K."/>
            <person name="Lee J."/>
            <person name="Park M."/>
            <person name="Lee H.A."/>
            <person name="Lee H.Y."/>
            <person name="Lee Y."/>
            <person name="Oh S."/>
            <person name="Lee J.H."/>
            <person name="Choi E."/>
            <person name="Choi E."/>
            <person name="Lee S.E."/>
            <person name="Jeon J."/>
            <person name="Kim H."/>
            <person name="Choi G."/>
            <person name="Song H."/>
            <person name="Lee J."/>
            <person name="Lee S.C."/>
            <person name="Kwon J.K."/>
            <person name="Lee H.Y."/>
            <person name="Koo N."/>
            <person name="Hong Y."/>
            <person name="Kim R.W."/>
            <person name="Kang W.H."/>
            <person name="Huh J.H."/>
            <person name="Kang B.C."/>
            <person name="Yang T.J."/>
            <person name="Lee Y.H."/>
            <person name="Bennetzen J.L."/>
            <person name="Choi D."/>
        </authorList>
    </citation>
    <scope>NUCLEOTIDE SEQUENCE [LARGE SCALE GENOMIC DNA]</scope>
    <source>
        <strain evidence="10">cv. PBC81</strain>
    </source>
</reference>
<dbReference type="SUPFAM" id="SSF81333">
    <property type="entry name" value="F1F0 ATP synthase subunit C"/>
    <property type="match status" value="1"/>
</dbReference>
<dbReference type="Pfam" id="PF02874">
    <property type="entry name" value="ATP-synt_ab_N"/>
    <property type="match status" value="1"/>
</dbReference>
<dbReference type="PANTHER" id="PTHR48082:SF2">
    <property type="entry name" value="ATP SYNTHASE SUBUNIT ALPHA, MITOCHONDRIAL"/>
    <property type="match status" value="1"/>
</dbReference>
<dbReference type="GO" id="GO:0031966">
    <property type="term" value="C:mitochondrial membrane"/>
    <property type="evidence" value="ECO:0007669"/>
    <property type="project" value="UniProtKB-SubCell"/>
</dbReference>
<dbReference type="InterPro" id="IPR000454">
    <property type="entry name" value="ATP_synth_F0_csu"/>
</dbReference>
<comment type="similarity">
    <text evidence="3">Belongs to the ATPase alpha/beta chains family.</text>
</comment>
<proteinExistence type="inferred from homology"/>
<dbReference type="GO" id="GO:0043531">
    <property type="term" value="F:ADP binding"/>
    <property type="evidence" value="ECO:0007669"/>
    <property type="project" value="TreeGrafter"/>
</dbReference>
<dbReference type="Proteomes" id="UP000224567">
    <property type="component" value="Unassembled WGS sequence"/>
</dbReference>
<evidence type="ECO:0000256" key="3">
    <source>
        <dbReference type="ARBA" id="ARBA00008936"/>
    </source>
</evidence>
<keyword evidence="10" id="KW-1185">Reference proteome</keyword>
<dbReference type="GO" id="GO:0045259">
    <property type="term" value="C:proton-transporting ATP synthase complex"/>
    <property type="evidence" value="ECO:0007669"/>
    <property type="project" value="InterPro"/>
</dbReference>
<dbReference type="OrthoDB" id="438052at2759"/>
<dbReference type="GO" id="GO:0008289">
    <property type="term" value="F:lipid binding"/>
    <property type="evidence" value="ECO:0007669"/>
    <property type="project" value="UniProtKB-KW"/>
</dbReference>
<dbReference type="STRING" id="33114.A0A2G2XB98"/>
<organism evidence="9 10">
    <name type="scientific">Capsicum baccatum</name>
    <name type="common">Peruvian pepper</name>
    <dbReference type="NCBI Taxonomy" id="33114"/>
    <lineage>
        <taxon>Eukaryota</taxon>
        <taxon>Viridiplantae</taxon>
        <taxon>Streptophyta</taxon>
        <taxon>Embryophyta</taxon>
        <taxon>Tracheophyta</taxon>
        <taxon>Spermatophyta</taxon>
        <taxon>Magnoliopsida</taxon>
        <taxon>eudicotyledons</taxon>
        <taxon>Gunneridae</taxon>
        <taxon>Pentapetalae</taxon>
        <taxon>asterids</taxon>
        <taxon>lamiids</taxon>
        <taxon>Solanales</taxon>
        <taxon>Solanaceae</taxon>
        <taxon>Solanoideae</taxon>
        <taxon>Capsiceae</taxon>
        <taxon>Capsicum</taxon>
    </lineage>
</organism>